<gene>
    <name evidence="2" type="ORF">BT67DRAFT_65100</name>
</gene>
<sequence length="875" mass="95822">MALPISKSRNGHIVALEGPADLVSTQLRLLPPSAQILTLPSLQHYIKDITTTDPGAPFDPRELIRTYHTAAQTRHAEALDFLRPGTTSGTKRLVFMHGGTMSAQAACLETIMEHEPDWNIEVADATYCRLVSNGLAGLSGNKPPRRAARASMQPKHEPTPAASPSRQEDDRESVWDSCMAPEDDTMGSRIMRAMRAADALDKETEFLQPDADEVELTVKLVDIPSRSRTSKRSSLSNSGPPRSPREKPPVSPASSASRKPSLRIRIPSPSIPWAGDVAASAHRRPSSRASHPPCAYPARESSLAQRPQTADAGLSPRQKPRAELFGMANLAIHDQTVPRELETDSEKAETQPFQEILPVLEDLVLQFSSETPDELQDFIFRRLSDGLPLGRCDTASSHGRGRPLSDRDGRPTGEGSPWMQNTLVHGLPTPGHSPTPLDTAVEDMRLYSLSVDQETAVSIQNCLRSFLASEFPLPDHACSRPNSADGRKDAGLWKPLECDPQWMASPDGARRLDLILAVGAESRVKKTRLAEVVGQIEKLGFKTSGDSRSGRLDLRYLIANAMQAFTAQPLAKQVQSNPFVDRALLAALIIPHLERYMAAHPDVRFLLIEYPAEHLTTILALQTLIGTEMMKVVGIINGDSSPPADRRPSEGFRSLNPQGAHMAGARLGSCSFSKGNFLLASQASGFETAAFVAAIRESLISISDFYIPERPLYKQPRATQSPPHQRPAYPTLNVNFKQQGATLIIITPPSSPSSPSRRHRRSPRASPPKSAHPRSHPTPTTATSSASTSPSSSSSAAAAAAARRNERIRWGSVNYAPSSRPPRGLPLNFDFDFDEDEDEDEDRQDDEERRLMPMYLRRREAQGNGQKALRWLGLV</sequence>
<organism evidence="2 3">
    <name type="scientific">Trichocladium antarcticum</name>
    <dbReference type="NCBI Taxonomy" id="1450529"/>
    <lineage>
        <taxon>Eukaryota</taxon>
        <taxon>Fungi</taxon>
        <taxon>Dikarya</taxon>
        <taxon>Ascomycota</taxon>
        <taxon>Pezizomycotina</taxon>
        <taxon>Sordariomycetes</taxon>
        <taxon>Sordariomycetidae</taxon>
        <taxon>Sordariales</taxon>
        <taxon>Chaetomiaceae</taxon>
        <taxon>Trichocladium</taxon>
    </lineage>
</organism>
<feature type="compositionally biased region" description="Acidic residues" evidence="1">
    <location>
        <begin position="831"/>
        <end position="845"/>
    </location>
</feature>
<dbReference type="Proteomes" id="UP001304895">
    <property type="component" value="Unassembled WGS sequence"/>
</dbReference>
<protein>
    <submittedName>
        <fullName evidence="2">Uncharacterized protein</fullName>
    </submittedName>
</protein>
<feature type="region of interest" description="Disordered" evidence="1">
    <location>
        <begin position="390"/>
        <end position="420"/>
    </location>
</feature>
<feature type="compositionally biased region" description="Low complexity" evidence="1">
    <location>
        <begin position="777"/>
        <end position="802"/>
    </location>
</feature>
<name>A0AAN6ZC74_9PEZI</name>
<feature type="region of interest" description="Disordered" evidence="1">
    <location>
        <begin position="225"/>
        <end position="317"/>
    </location>
</feature>
<evidence type="ECO:0000313" key="3">
    <source>
        <dbReference type="Proteomes" id="UP001304895"/>
    </source>
</evidence>
<feature type="region of interest" description="Disordered" evidence="1">
    <location>
        <begin position="745"/>
        <end position="849"/>
    </location>
</feature>
<evidence type="ECO:0000313" key="2">
    <source>
        <dbReference type="EMBL" id="KAK4132922.1"/>
    </source>
</evidence>
<feature type="region of interest" description="Disordered" evidence="1">
    <location>
        <begin position="138"/>
        <end position="185"/>
    </location>
</feature>
<proteinExistence type="predicted"/>
<keyword evidence="3" id="KW-1185">Reference proteome</keyword>
<dbReference type="AlphaFoldDB" id="A0AAN6ZC74"/>
<accession>A0AAN6ZC74</accession>
<evidence type="ECO:0000256" key="1">
    <source>
        <dbReference type="SAM" id="MobiDB-lite"/>
    </source>
</evidence>
<reference evidence="2" key="2">
    <citation type="submission" date="2023-05" db="EMBL/GenBank/DDBJ databases">
        <authorList>
            <consortium name="Lawrence Berkeley National Laboratory"/>
            <person name="Steindorff A."/>
            <person name="Hensen N."/>
            <person name="Bonometti L."/>
            <person name="Westerberg I."/>
            <person name="Brannstrom I.O."/>
            <person name="Guillou S."/>
            <person name="Cros-Aarteil S."/>
            <person name="Calhoun S."/>
            <person name="Haridas S."/>
            <person name="Kuo A."/>
            <person name="Mondo S."/>
            <person name="Pangilinan J."/>
            <person name="Riley R."/>
            <person name="Labutti K."/>
            <person name="Andreopoulos B."/>
            <person name="Lipzen A."/>
            <person name="Chen C."/>
            <person name="Yanf M."/>
            <person name="Daum C."/>
            <person name="Ng V."/>
            <person name="Clum A."/>
            <person name="Ohm R."/>
            <person name="Martin F."/>
            <person name="Silar P."/>
            <person name="Natvig D."/>
            <person name="Lalanne C."/>
            <person name="Gautier V."/>
            <person name="Ament-Velasquez S.L."/>
            <person name="Kruys A."/>
            <person name="Hutchinson M.I."/>
            <person name="Powell A.J."/>
            <person name="Barry K."/>
            <person name="Miller A.N."/>
            <person name="Grigoriev I.V."/>
            <person name="Debuchy R."/>
            <person name="Gladieux P."/>
            <person name="Thoren M.H."/>
            <person name="Johannesson H."/>
        </authorList>
    </citation>
    <scope>NUCLEOTIDE SEQUENCE</scope>
    <source>
        <strain evidence="2">CBS 123565</strain>
    </source>
</reference>
<reference evidence="2" key="1">
    <citation type="journal article" date="2023" name="Mol. Phylogenet. Evol.">
        <title>Genome-scale phylogeny and comparative genomics of the fungal order Sordariales.</title>
        <authorList>
            <person name="Hensen N."/>
            <person name="Bonometti L."/>
            <person name="Westerberg I."/>
            <person name="Brannstrom I.O."/>
            <person name="Guillou S."/>
            <person name="Cros-Aarteil S."/>
            <person name="Calhoun S."/>
            <person name="Haridas S."/>
            <person name="Kuo A."/>
            <person name="Mondo S."/>
            <person name="Pangilinan J."/>
            <person name="Riley R."/>
            <person name="LaButti K."/>
            <person name="Andreopoulos B."/>
            <person name="Lipzen A."/>
            <person name="Chen C."/>
            <person name="Yan M."/>
            <person name="Daum C."/>
            <person name="Ng V."/>
            <person name="Clum A."/>
            <person name="Steindorff A."/>
            <person name="Ohm R.A."/>
            <person name="Martin F."/>
            <person name="Silar P."/>
            <person name="Natvig D.O."/>
            <person name="Lalanne C."/>
            <person name="Gautier V."/>
            <person name="Ament-Velasquez S.L."/>
            <person name="Kruys A."/>
            <person name="Hutchinson M.I."/>
            <person name="Powell A.J."/>
            <person name="Barry K."/>
            <person name="Miller A.N."/>
            <person name="Grigoriev I.V."/>
            <person name="Debuchy R."/>
            <person name="Gladieux P."/>
            <person name="Hiltunen Thoren M."/>
            <person name="Johannesson H."/>
        </authorList>
    </citation>
    <scope>NUCLEOTIDE SEQUENCE</scope>
    <source>
        <strain evidence="2">CBS 123565</strain>
    </source>
</reference>
<dbReference type="EMBL" id="MU853414">
    <property type="protein sequence ID" value="KAK4132922.1"/>
    <property type="molecule type" value="Genomic_DNA"/>
</dbReference>
<comment type="caution">
    <text evidence="2">The sequence shown here is derived from an EMBL/GenBank/DDBJ whole genome shotgun (WGS) entry which is preliminary data.</text>
</comment>
<feature type="region of interest" description="Disordered" evidence="1">
    <location>
        <begin position="639"/>
        <end position="658"/>
    </location>
</feature>